<dbReference type="Pfam" id="PF13385">
    <property type="entry name" value="Laminin_G_3"/>
    <property type="match status" value="1"/>
</dbReference>
<dbReference type="EMBL" id="LJGW01000279">
    <property type="protein sequence ID" value="OEV10689.1"/>
    <property type="molecule type" value="Genomic_DNA"/>
</dbReference>
<feature type="domain" description="LamG-like jellyroll fold" evidence="4">
    <location>
        <begin position="462"/>
        <end position="604"/>
    </location>
</feature>
<protein>
    <recommendedName>
        <fullName evidence="4">LamG-like jellyroll fold domain-containing protein</fullName>
    </recommendedName>
</protein>
<proteinExistence type="predicted"/>
<gene>
    <name evidence="5" type="ORF">AN218_16470</name>
</gene>
<dbReference type="Proteomes" id="UP000176005">
    <property type="component" value="Unassembled WGS sequence"/>
</dbReference>
<keyword evidence="6" id="KW-1185">Reference proteome</keyword>
<dbReference type="RefSeq" id="WP_070017649.1">
    <property type="nucleotide sequence ID" value="NZ_LJGW01000279.1"/>
</dbReference>
<comment type="caution">
    <text evidence="5">The sequence shown here is derived from an EMBL/GenBank/DDBJ whole genome shotgun (WGS) entry which is preliminary data.</text>
</comment>
<feature type="region of interest" description="Disordered" evidence="3">
    <location>
        <begin position="340"/>
        <end position="401"/>
    </location>
</feature>
<dbReference type="SUPFAM" id="SSF49899">
    <property type="entry name" value="Concanavalin A-like lectins/glucanases"/>
    <property type="match status" value="1"/>
</dbReference>
<evidence type="ECO:0000256" key="1">
    <source>
        <dbReference type="ARBA" id="ARBA00022729"/>
    </source>
</evidence>
<dbReference type="InterPro" id="IPR013320">
    <property type="entry name" value="ConA-like_dom_sf"/>
</dbReference>
<dbReference type="AlphaFoldDB" id="A0A1E7L3B8"/>
<dbReference type="Gene3D" id="2.60.120.200">
    <property type="match status" value="1"/>
</dbReference>
<evidence type="ECO:0000256" key="3">
    <source>
        <dbReference type="SAM" id="MobiDB-lite"/>
    </source>
</evidence>
<keyword evidence="1" id="KW-0732">Signal</keyword>
<evidence type="ECO:0000259" key="4">
    <source>
        <dbReference type="SMART" id="SM00560"/>
    </source>
</evidence>
<evidence type="ECO:0000313" key="5">
    <source>
        <dbReference type="EMBL" id="OEV10689.1"/>
    </source>
</evidence>
<sequence>MECAHLSDAELLRLVRAGGEPASAALRELERRHFQAVRVFASSCVVSSSAADALAGQAWKRSLHPLDRGASGAVRPRALSVVLRTAVAWSVTDQRSVLSPDLLSWTQTNVHAETGGPQTPAAAAEADYHPSSVAVRAFEGLAESSQAVLWHTAVERDEDERVEEILGSGTEAVPLLRRRARNELYNVYEQLHQAGLDDECRPFHRMVLAYAEENAIDMAADLAPHLEGCAACTRAVADLGRLRVDCGGLLAEAVLPWGGAEYGAIRAEENAPVGTALELLPGGAHLPHTPGRMRRRLFGRWGIPGPVGRSRPRVSRLVQSLALIGLASLAAAFAFSGDLRPGAPQSSEAKPSQSAAPAPSAEPAPSRTTATATATSTVTAGRSKPPSGGGKPRPPASSPPVRGAALEWVFDKVDGGAVTDTSGNGRTGRLTGAPAPSIAGSAARFSGGQAVVSDGPVVDTESSFTVSARVNLADTEDRQVVVSQDADQSSGFLLQYDADEDRWEMRVPFDDEEDAEEADADEAAADFGPETGEWTHLTGVYDDDADEIRLYVDGRLEDVTGHDSDFAADGDFAAGRGLSFGEAFRGVDGTVDDVRAFDRALSGAQVAALARRG</sequence>
<accession>A0A1E7L3B8</accession>
<feature type="compositionally biased region" description="Low complexity" evidence="3">
    <location>
        <begin position="340"/>
        <end position="386"/>
    </location>
</feature>
<evidence type="ECO:0000256" key="2">
    <source>
        <dbReference type="ARBA" id="ARBA00023157"/>
    </source>
</evidence>
<keyword evidence="2" id="KW-1015">Disulfide bond</keyword>
<name>A0A1E7L3B8_9ACTN</name>
<evidence type="ECO:0000313" key="6">
    <source>
        <dbReference type="Proteomes" id="UP000176005"/>
    </source>
</evidence>
<dbReference type="InterPro" id="IPR006558">
    <property type="entry name" value="LamG-like"/>
</dbReference>
<organism evidence="5 6">
    <name type="scientific">Streptomyces nanshensis</name>
    <dbReference type="NCBI Taxonomy" id="518642"/>
    <lineage>
        <taxon>Bacteria</taxon>
        <taxon>Bacillati</taxon>
        <taxon>Actinomycetota</taxon>
        <taxon>Actinomycetes</taxon>
        <taxon>Kitasatosporales</taxon>
        <taxon>Streptomycetaceae</taxon>
        <taxon>Streptomyces</taxon>
    </lineage>
</organism>
<dbReference type="PATRIC" id="fig|518642.10.peg.3733"/>
<reference evidence="5 6" key="1">
    <citation type="journal article" date="2016" name="Front. Microbiol.">
        <title>Comparative Genomics Analysis of Streptomyces Species Reveals Their Adaptation to the Marine Environment and Their Diversity at the Genomic Level.</title>
        <authorList>
            <person name="Tian X."/>
            <person name="Zhang Z."/>
            <person name="Yang T."/>
            <person name="Chen M."/>
            <person name="Li J."/>
            <person name="Chen F."/>
            <person name="Yang J."/>
            <person name="Li W."/>
            <person name="Zhang B."/>
            <person name="Zhang Z."/>
            <person name="Wu J."/>
            <person name="Zhang C."/>
            <person name="Long L."/>
            <person name="Xiao J."/>
        </authorList>
    </citation>
    <scope>NUCLEOTIDE SEQUENCE [LARGE SCALE GENOMIC DNA]</scope>
    <source>
        <strain evidence="5 6">SCSIO 10429</strain>
    </source>
</reference>
<dbReference type="SMART" id="SM00560">
    <property type="entry name" value="LamGL"/>
    <property type="match status" value="1"/>
</dbReference>